<dbReference type="PANTHER" id="PTHR24559">
    <property type="entry name" value="TRANSPOSON TY3-I GAG-POL POLYPROTEIN"/>
    <property type="match status" value="1"/>
</dbReference>
<keyword evidence="1" id="KW-0695">RNA-directed DNA polymerase</keyword>
<dbReference type="InterPro" id="IPR043128">
    <property type="entry name" value="Rev_trsase/Diguanyl_cyclase"/>
</dbReference>
<evidence type="ECO:0000313" key="1">
    <source>
        <dbReference type="EMBL" id="KAA3469110.1"/>
    </source>
</evidence>
<gene>
    <name evidence="1" type="ORF">EPI10_014936</name>
</gene>
<keyword evidence="2" id="KW-1185">Reference proteome</keyword>
<evidence type="ECO:0000313" key="2">
    <source>
        <dbReference type="Proteomes" id="UP000325315"/>
    </source>
</evidence>
<dbReference type="CDD" id="cd01647">
    <property type="entry name" value="RT_LTR"/>
    <property type="match status" value="1"/>
</dbReference>
<dbReference type="InterPro" id="IPR043502">
    <property type="entry name" value="DNA/RNA_pol_sf"/>
</dbReference>
<keyword evidence="1" id="KW-0548">Nucleotidyltransferase</keyword>
<comment type="caution">
    <text evidence="1">The sequence shown here is derived from an EMBL/GenBank/DDBJ whole genome shotgun (WGS) entry which is preliminary data.</text>
</comment>
<dbReference type="PANTHER" id="PTHR24559:SF450">
    <property type="entry name" value="RNA-DIRECTED DNA POLYMERASE HOMOLOG"/>
    <property type="match status" value="1"/>
</dbReference>
<accession>A0A5B6VIR1</accession>
<protein>
    <submittedName>
        <fullName evidence="1">Reverse transcriptase</fullName>
    </submittedName>
</protein>
<reference evidence="2" key="1">
    <citation type="journal article" date="2019" name="Plant Biotechnol. J.">
        <title>Genome sequencing of the Australian wild diploid species Gossypium australe highlights disease resistance and delayed gland morphogenesis.</title>
        <authorList>
            <person name="Cai Y."/>
            <person name="Cai X."/>
            <person name="Wang Q."/>
            <person name="Wang P."/>
            <person name="Zhang Y."/>
            <person name="Cai C."/>
            <person name="Xu Y."/>
            <person name="Wang K."/>
            <person name="Zhou Z."/>
            <person name="Wang C."/>
            <person name="Geng S."/>
            <person name="Li B."/>
            <person name="Dong Q."/>
            <person name="Hou Y."/>
            <person name="Wang H."/>
            <person name="Ai P."/>
            <person name="Liu Z."/>
            <person name="Yi F."/>
            <person name="Sun M."/>
            <person name="An G."/>
            <person name="Cheng J."/>
            <person name="Zhang Y."/>
            <person name="Shi Q."/>
            <person name="Xie Y."/>
            <person name="Shi X."/>
            <person name="Chang Y."/>
            <person name="Huang F."/>
            <person name="Chen Y."/>
            <person name="Hong S."/>
            <person name="Mi L."/>
            <person name="Sun Q."/>
            <person name="Zhang L."/>
            <person name="Zhou B."/>
            <person name="Peng R."/>
            <person name="Zhang X."/>
            <person name="Liu F."/>
        </authorList>
    </citation>
    <scope>NUCLEOTIDE SEQUENCE [LARGE SCALE GENOMIC DNA]</scope>
    <source>
        <strain evidence="2">cv. PA1801</strain>
    </source>
</reference>
<dbReference type="Gene3D" id="3.30.70.270">
    <property type="match status" value="2"/>
</dbReference>
<sequence>MAVGSWHLCIDYKQLNQLTINDKFPIPVIEELLNELGQASFFSKLDLTFKIAFRTYEGHYEFMVMPFGVTNAPSSFQSLMNSVCKKLLRILVLGLVIISQTLKRGFATSKGELVICKEKQMQFWHHTNCISGTYYCCRIIKGVLNWTTPTSIKELRGFLGLLGYYKRFIKGYGVLAGLLIALLKKEAIWQWDDQL</sequence>
<dbReference type="Gene3D" id="3.10.10.10">
    <property type="entry name" value="HIV Type 1 Reverse Transcriptase, subunit A, domain 1"/>
    <property type="match status" value="1"/>
</dbReference>
<name>A0A5B6VIR1_9ROSI</name>
<dbReference type="InterPro" id="IPR053134">
    <property type="entry name" value="RNA-dir_DNA_polymerase"/>
</dbReference>
<dbReference type="Proteomes" id="UP000325315">
    <property type="component" value="Unassembled WGS sequence"/>
</dbReference>
<dbReference type="SUPFAM" id="SSF56672">
    <property type="entry name" value="DNA/RNA polymerases"/>
    <property type="match status" value="1"/>
</dbReference>
<dbReference type="GO" id="GO:0003964">
    <property type="term" value="F:RNA-directed DNA polymerase activity"/>
    <property type="evidence" value="ECO:0007669"/>
    <property type="project" value="UniProtKB-KW"/>
</dbReference>
<organism evidence="1 2">
    <name type="scientific">Gossypium australe</name>
    <dbReference type="NCBI Taxonomy" id="47621"/>
    <lineage>
        <taxon>Eukaryota</taxon>
        <taxon>Viridiplantae</taxon>
        <taxon>Streptophyta</taxon>
        <taxon>Embryophyta</taxon>
        <taxon>Tracheophyta</taxon>
        <taxon>Spermatophyta</taxon>
        <taxon>Magnoliopsida</taxon>
        <taxon>eudicotyledons</taxon>
        <taxon>Gunneridae</taxon>
        <taxon>Pentapetalae</taxon>
        <taxon>rosids</taxon>
        <taxon>malvids</taxon>
        <taxon>Malvales</taxon>
        <taxon>Malvaceae</taxon>
        <taxon>Malvoideae</taxon>
        <taxon>Gossypium</taxon>
    </lineage>
</organism>
<dbReference type="EMBL" id="SMMG02000006">
    <property type="protein sequence ID" value="KAA3469110.1"/>
    <property type="molecule type" value="Genomic_DNA"/>
</dbReference>
<keyword evidence="1" id="KW-0808">Transferase</keyword>
<dbReference type="OrthoDB" id="1667550at2759"/>
<proteinExistence type="predicted"/>
<dbReference type="AlphaFoldDB" id="A0A5B6VIR1"/>